<sequence length="204" mass="21021">MSTAPGHTAVLTMELQRGVVGDLSTLAELRDAVADADLLASVRRLLSAARAVSIPVVHATVGWRSDRLGTPLVTPIARHLAGNPAQMLEGTPAVELDPAIGPDLDVDLISHRHHGMAPFTGTSLDALLRSMAVTRLVICGVSLNVGVLGAVIEAVGLGYEVSVPTDAVAGVPADYGAAVLRHSLTPLALLATVDELSGLWRGAL</sequence>
<evidence type="ECO:0000259" key="2">
    <source>
        <dbReference type="Pfam" id="PF00857"/>
    </source>
</evidence>
<evidence type="ECO:0000313" key="3">
    <source>
        <dbReference type="EMBL" id="MBK9298336.1"/>
    </source>
</evidence>
<dbReference type="InterPro" id="IPR050272">
    <property type="entry name" value="Isochorismatase-like_hydrls"/>
</dbReference>
<gene>
    <name evidence="3" type="ORF">IPN02_16145</name>
</gene>
<dbReference type="EMBL" id="JADJZA010000008">
    <property type="protein sequence ID" value="MBK9298336.1"/>
    <property type="molecule type" value="Genomic_DNA"/>
</dbReference>
<dbReference type="Gene3D" id="3.40.50.850">
    <property type="entry name" value="Isochorismatase-like"/>
    <property type="match status" value="1"/>
</dbReference>
<dbReference type="Pfam" id="PF00857">
    <property type="entry name" value="Isochorismatase"/>
    <property type="match status" value="1"/>
</dbReference>
<comment type="caution">
    <text evidence="3">The sequence shown here is derived from an EMBL/GenBank/DDBJ whole genome shotgun (WGS) entry which is preliminary data.</text>
</comment>
<evidence type="ECO:0000256" key="1">
    <source>
        <dbReference type="ARBA" id="ARBA00022801"/>
    </source>
</evidence>
<evidence type="ECO:0000313" key="4">
    <source>
        <dbReference type="Proteomes" id="UP000727993"/>
    </source>
</evidence>
<name>A0A936NEQ6_9ACTN</name>
<dbReference type="AlphaFoldDB" id="A0A936NEQ6"/>
<dbReference type="SUPFAM" id="SSF52499">
    <property type="entry name" value="Isochorismatase-like hydrolases"/>
    <property type="match status" value="1"/>
</dbReference>
<dbReference type="Proteomes" id="UP000727993">
    <property type="component" value="Unassembled WGS sequence"/>
</dbReference>
<dbReference type="GO" id="GO:0016787">
    <property type="term" value="F:hydrolase activity"/>
    <property type="evidence" value="ECO:0007669"/>
    <property type="project" value="UniProtKB-KW"/>
</dbReference>
<organism evidence="3 4">
    <name type="scientific">Candidatus Neomicrothrix subdominans</name>
    <dbReference type="NCBI Taxonomy" id="2954438"/>
    <lineage>
        <taxon>Bacteria</taxon>
        <taxon>Bacillati</taxon>
        <taxon>Actinomycetota</taxon>
        <taxon>Acidimicrobiia</taxon>
        <taxon>Acidimicrobiales</taxon>
        <taxon>Microthrixaceae</taxon>
        <taxon>Candidatus Neomicrothrix</taxon>
    </lineage>
</organism>
<dbReference type="PANTHER" id="PTHR43540:SF1">
    <property type="entry name" value="ISOCHORISMATASE HYDROLASE"/>
    <property type="match status" value="1"/>
</dbReference>
<reference evidence="3 4" key="1">
    <citation type="submission" date="2020-10" db="EMBL/GenBank/DDBJ databases">
        <title>Connecting structure to function with the recovery of over 1000 high-quality activated sludge metagenome-assembled genomes encoding full-length rRNA genes using long-read sequencing.</title>
        <authorList>
            <person name="Singleton C.M."/>
            <person name="Petriglieri F."/>
            <person name="Kristensen J.M."/>
            <person name="Kirkegaard R.H."/>
            <person name="Michaelsen T.Y."/>
            <person name="Andersen M.H."/>
            <person name="Karst S.M."/>
            <person name="Dueholm M.S."/>
            <person name="Nielsen P.H."/>
            <person name="Albertsen M."/>
        </authorList>
    </citation>
    <scope>NUCLEOTIDE SEQUENCE [LARGE SCALE GENOMIC DNA]</scope>
    <source>
        <strain evidence="3">Lyne_18-Q3-R50-59_MAXAC.006</strain>
    </source>
</reference>
<dbReference type="PANTHER" id="PTHR43540">
    <property type="entry name" value="PEROXYUREIDOACRYLATE/UREIDOACRYLATE AMIDOHYDROLASE-RELATED"/>
    <property type="match status" value="1"/>
</dbReference>
<accession>A0A936NEQ6</accession>
<dbReference type="InterPro" id="IPR036380">
    <property type="entry name" value="Isochorismatase-like_sf"/>
</dbReference>
<keyword evidence="1 3" id="KW-0378">Hydrolase</keyword>
<feature type="domain" description="Isochorismatase-like" evidence="2">
    <location>
        <begin position="8"/>
        <end position="182"/>
    </location>
</feature>
<dbReference type="CDD" id="cd00431">
    <property type="entry name" value="cysteine_hydrolases"/>
    <property type="match status" value="1"/>
</dbReference>
<protein>
    <submittedName>
        <fullName evidence="3">Cysteine hydrolase family protein</fullName>
    </submittedName>
</protein>
<proteinExistence type="predicted"/>
<dbReference type="InterPro" id="IPR000868">
    <property type="entry name" value="Isochorismatase-like_dom"/>
</dbReference>